<evidence type="ECO:0000256" key="2">
    <source>
        <dbReference type="ARBA" id="ARBA00005911"/>
    </source>
</evidence>
<evidence type="ECO:0000256" key="6">
    <source>
        <dbReference type="ARBA" id="ARBA00023010"/>
    </source>
</evidence>
<dbReference type="WBParaSite" id="PTRK_0000680800.1">
    <property type="protein sequence ID" value="PTRK_0000680800.1"/>
    <property type="gene ID" value="PTRK_0000680800"/>
</dbReference>
<evidence type="ECO:0000313" key="13">
    <source>
        <dbReference type="WBParaSite" id="PTRK_0000680800.1"/>
    </source>
</evidence>
<dbReference type="STRING" id="131310.A0A0N4ZGD1"/>
<comment type="subcellular location">
    <subcellularLocation>
        <location evidence="1">Nucleus</location>
        <location evidence="1">Nuclear pore complex</location>
    </subcellularLocation>
</comment>
<proteinExistence type="inferred from homology"/>
<evidence type="ECO:0000313" key="12">
    <source>
        <dbReference type="Proteomes" id="UP000038045"/>
    </source>
</evidence>
<evidence type="ECO:0000256" key="3">
    <source>
        <dbReference type="ARBA" id="ARBA00022448"/>
    </source>
</evidence>
<dbReference type="Proteomes" id="UP000038045">
    <property type="component" value="Unplaced"/>
</dbReference>
<dbReference type="InterPro" id="IPR025574">
    <property type="entry name" value="Nucleoporin_FG_rpt"/>
</dbReference>
<reference evidence="13" key="1">
    <citation type="submission" date="2017-02" db="UniProtKB">
        <authorList>
            <consortium name="WormBaseParasite"/>
        </authorList>
    </citation>
    <scope>IDENTIFICATION</scope>
</reference>
<dbReference type="InterPro" id="IPR007758">
    <property type="entry name" value="Nucleoporin_NSP1_C"/>
</dbReference>
<organism evidence="12 13">
    <name type="scientific">Parastrongyloides trichosuri</name>
    <name type="common">Possum-specific nematode worm</name>
    <dbReference type="NCBI Taxonomy" id="131310"/>
    <lineage>
        <taxon>Eukaryota</taxon>
        <taxon>Metazoa</taxon>
        <taxon>Ecdysozoa</taxon>
        <taxon>Nematoda</taxon>
        <taxon>Chromadorea</taxon>
        <taxon>Rhabditida</taxon>
        <taxon>Tylenchina</taxon>
        <taxon>Panagrolaimomorpha</taxon>
        <taxon>Strongyloidoidea</taxon>
        <taxon>Strongyloididae</taxon>
        <taxon>Parastrongyloides</taxon>
    </lineage>
</organism>
<dbReference type="GO" id="GO:0017056">
    <property type="term" value="F:structural constituent of nuclear pore"/>
    <property type="evidence" value="ECO:0007669"/>
    <property type="project" value="InterPro"/>
</dbReference>
<dbReference type="GO" id="GO:0006606">
    <property type="term" value="P:protein import into nucleus"/>
    <property type="evidence" value="ECO:0007669"/>
    <property type="project" value="TreeGrafter"/>
</dbReference>
<dbReference type="PANTHER" id="PTHR12084:SF0">
    <property type="entry name" value="NUCLEAR PORE GLYCOPROTEIN P62"/>
    <property type="match status" value="1"/>
</dbReference>
<comment type="similarity">
    <text evidence="2">Belongs to the nucleoporin NSP1/NUP62 family.</text>
</comment>
<protein>
    <submittedName>
        <fullName evidence="13">Nsp1_C domain-containing protein</fullName>
    </submittedName>
</protein>
<keyword evidence="5" id="KW-0653">Protein transport</keyword>
<dbReference type="Pfam" id="PF05064">
    <property type="entry name" value="Nsp1_C"/>
    <property type="match status" value="1"/>
</dbReference>
<dbReference type="PANTHER" id="PTHR12084">
    <property type="entry name" value="NUCLEAR PORE GLYCOPROTEIN P62-RELATED"/>
    <property type="match status" value="1"/>
</dbReference>
<evidence type="ECO:0000259" key="11">
    <source>
        <dbReference type="Pfam" id="PF05064"/>
    </source>
</evidence>
<dbReference type="GO" id="GO:0044613">
    <property type="term" value="C:nuclear pore central transport channel"/>
    <property type="evidence" value="ECO:0007669"/>
    <property type="project" value="TreeGrafter"/>
</dbReference>
<evidence type="ECO:0000256" key="1">
    <source>
        <dbReference type="ARBA" id="ARBA00004567"/>
    </source>
</evidence>
<dbReference type="Gene3D" id="1.20.5.170">
    <property type="match status" value="1"/>
</dbReference>
<dbReference type="InterPro" id="IPR026010">
    <property type="entry name" value="NSP1/NUP62"/>
</dbReference>
<evidence type="ECO:0000256" key="9">
    <source>
        <dbReference type="SAM" id="Coils"/>
    </source>
</evidence>
<keyword evidence="9" id="KW-0175">Coiled coil</keyword>
<keyword evidence="7" id="KW-0906">Nuclear pore complex</keyword>
<keyword evidence="12" id="KW-1185">Reference proteome</keyword>
<feature type="compositionally biased region" description="Low complexity" evidence="10">
    <location>
        <begin position="686"/>
        <end position="713"/>
    </location>
</feature>
<sequence>MFHKSKTHNHHILTKSKLIKRQHDYSFLKDKSPVRKLFEKLTLENKDTNKNAFTCEIPTRKTLLETPKRKALLETPKDRQHMEYNQLAICYKEEIDLLKEKSPDQTVHREDIVKLNHDSPVDEVRKAYGLSVRLKYHCDMEYGFDVRKYNNISMKSLQNYVEAMHTFFTTTNPELKIIKEPEDRYLITVVLEDRFEYLNIYQVQVQCTFVDKITSEYYQQRKRLLRTNLTIRINKPKNECVLVEIYLDVGMSSTNNPSFTFGGSSNQDKPSFSFNAPTSTPNTAAPAFSFGNTSTASATGTSNLFCSTQGSKPSGNLFGTSTQNSTEPSKFSFGSNTTSSNDTTKPSNLFGSTTSAPQAQSGNLFGGKTSTTGSAFGTSNTQSGNIFGSTLNTESSTGNNLFGSTPSAPTPTQTGNLFGSAATTTTSTGGLFGSSQTATTTAPSSNLFGSASTNTAPLTTGGLFETTQGTSNSGNTFGSLTSTTSAPSNNLFGTSTTNTPSGNLFGNTTTSVASSTGGLFGTTKPATTSASTGLFGNTSAPISGGLFGTSAAPSSTTSSGLFGTTTLTTTQSSTTGGLFGSSTPTKPVVASASASLFGSATTTTQPVASSSGGLFSSTVPTITTTASSTLPTFGQASTTVPTGSSLFGSTPQTTTGGLFGSTTVTSSAPSTTMAPPTGSLFGSAPTTTVSSGGLFGTSTTTTSASSTSVAPTGLTNSVAPSTPKGGALFGSAATLATPSVSKPNDTNLFKTPASNAVTATTQSPHVGGISFGDPKASSTPHLNKLTGTTTGLSTTTQTDASKATVDITKPMIYKKFEQHLDRLTIDFMAQEKAFLNNALELNAYDTVLKQNQNNIINVSNELTNLEKDKDVLKYEVELLGQQQRDLDSIVTEMEKSVGLGDWTQNEPIGFKPGTSLSYCDISRQKIFQLQLNVDVQLKQADDDINEVMDQVYQLMNLIEPSTSPSKISEDNKKGDVVKDIQQVLVNQIDKIHWVEEQTESLIEKMNKIHETLGY</sequence>
<keyword evidence="8" id="KW-0539">Nucleus</keyword>
<evidence type="ECO:0000256" key="8">
    <source>
        <dbReference type="ARBA" id="ARBA00023242"/>
    </source>
</evidence>
<keyword evidence="6" id="KW-0811">Translocation</keyword>
<evidence type="ECO:0000256" key="10">
    <source>
        <dbReference type="SAM" id="MobiDB-lite"/>
    </source>
</evidence>
<keyword evidence="4" id="KW-0509">mRNA transport</keyword>
<feature type="region of interest" description="Disordered" evidence="10">
    <location>
        <begin position="626"/>
        <end position="718"/>
    </location>
</feature>
<feature type="domain" description="Nucleoporin NSP1-like C-terminal" evidence="11">
    <location>
        <begin position="805"/>
        <end position="897"/>
    </location>
</feature>
<feature type="region of interest" description="Disordered" evidence="10">
    <location>
        <begin position="759"/>
        <end position="781"/>
    </location>
</feature>
<feature type="region of interest" description="Disordered" evidence="10">
    <location>
        <begin position="315"/>
        <end position="509"/>
    </location>
</feature>
<evidence type="ECO:0000256" key="4">
    <source>
        <dbReference type="ARBA" id="ARBA00022816"/>
    </source>
</evidence>
<feature type="compositionally biased region" description="Polar residues" evidence="10">
    <location>
        <begin position="446"/>
        <end position="458"/>
    </location>
</feature>
<feature type="compositionally biased region" description="Polar residues" evidence="10">
    <location>
        <begin position="465"/>
        <end position="509"/>
    </location>
</feature>
<feature type="compositionally biased region" description="Polar residues" evidence="10">
    <location>
        <begin position="315"/>
        <end position="416"/>
    </location>
</feature>
<dbReference type="GO" id="GO:0006405">
    <property type="term" value="P:RNA export from nucleus"/>
    <property type="evidence" value="ECO:0007669"/>
    <property type="project" value="TreeGrafter"/>
</dbReference>
<dbReference type="GO" id="GO:0051028">
    <property type="term" value="P:mRNA transport"/>
    <property type="evidence" value="ECO:0007669"/>
    <property type="project" value="UniProtKB-KW"/>
</dbReference>
<dbReference type="Pfam" id="PF13634">
    <property type="entry name" value="Nucleoporin_FG"/>
    <property type="match status" value="4"/>
</dbReference>
<evidence type="ECO:0000256" key="5">
    <source>
        <dbReference type="ARBA" id="ARBA00022927"/>
    </source>
</evidence>
<feature type="compositionally biased region" description="Polar residues" evidence="10">
    <location>
        <begin position="634"/>
        <end position="656"/>
    </location>
</feature>
<feature type="compositionally biased region" description="Low complexity" evidence="10">
    <location>
        <begin position="417"/>
        <end position="445"/>
    </location>
</feature>
<feature type="compositionally biased region" description="Low complexity" evidence="10">
    <location>
        <begin position="660"/>
        <end position="679"/>
    </location>
</feature>
<keyword evidence="3" id="KW-0813">Transport</keyword>
<dbReference type="GO" id="GO:0005543">
    <property type="term" value="F:phospholipid binding"/>
    <property type="evidence" value="ECO:0007669"/>
    <property type="project" value="TreeGrafter"/>
</dbReference>
<dbReference type="AlphaFoldDB" id="A0A0N4ZGD1"/>
<accession>A0A0N4ZGD1</accession>
<name>A0A0N4ZGD1_PARTI</name>
<evidence type="ECO:0000256" key="7">
    <source>
        <dbReference type="ARBA" id="ARBA00023132"/>
    </source>
</evidence>
<feature type="coiled-coil region" evidence="9">
    <location>
        <begin position="848"/>
        <end position="882"/>
    </location>
</feature>